<dbReference type="RefSeq" id="WP_086254301.1">
    <property type="nucleotide sequence ID" value="NZ_CP018791.1"/>
</dbReference>
<comment type="cofactor">
    <cofactor evidence="11">
        <name>Mg(2+)</name>
        <dbReference type="ChEBI" id="CHEBI:18420"/>
    </cofactor>
</comment>
<feature type="binding site" evidence="11">
    <location>
        <position position="91"/>
    </location>
    <ligand>
        <name>Zn(2+)</name>
        <dbReference type="ChEBI" id="CHEBI:29105"/>
    </ligand>
</feature>
<feature type="binding site" evidence="11">
    <location>
        <position position="101"/>
    </location>
    <ligand>
        <name>Zn(2+)</name>
        <dbReference type="ChEBI" id="CHEBI:29105"/>
    </ligand>
</feature>
<dbReference type="Pfam" id="PF13242">
    <property type="entry name" value="Hydrolase_like"/>
    <property type="match status" value="1"/>
</dbReference>
<evidence type="ECO:0000256" key="3">
    <source>
        <dbReference type="ARBA" id="ARBA00022723"/>
    </source>
</evidence>
<evidence type="ECO:0000256" key="8">
    <source>
        <dbReference type="PIRSR" id="PIRSR004682-1"/>
    </source>
</evidence>
<feature type="binding site" evidence="11">
    <location>
        <position position="128"/>
    </location>
    <ligand>
        <name>Mg(2+)</name>
        <dbReference type="ChEBI" id="CHEBI:18420"/>
    </ligand>
</feature>
<dbReference type="GO" id="GO:0016791">
    <property type="term" value="F:phosphatase activity"/>
    <property type="evidence" value="ECO:0007669"/>
    <property type="project" value="InterPro"/>
</dbReference>
<gene>
    <name evidence="12" type="primary">gmhB</name>
    <name evidence="12" type="ORF">CVIC8964_0204</name>
</gene>
<dbReference type="PANTHER" id="PTHR42891">
    <property type="entry name" value="D-GLYCERO-BETA-D-MANNO-HEPTOSE-1,7-BISPHOSPHATE 7-PHOSPHATASE"/>
    <property type="match status" value="1"/>
</dbReference>
<proteinExistence type="inferred from homology"/>
<keyword evidence="4 7" id="KW-0378">Hydrolase</keyword>
<feature type="active site" description="Proton donor" evidence="8">
    <location>
        <position position="12"/>
    </location>
</feature>
<dbReference type="NCBIfam" id="TIGR01656">
    <property type="entry name" value="Histidinol-ppas"/>
    <property type="match status" value="1"/>
</dbReference>
<keyword evidence="11" id="KW-0862">Zinc</keyword>
<dbReference type="NCBIfam" id="TIGR00213">
    <property type="entry name" value="GmhB_yaeD"/>
    <property type="match status" value="1"/>
</dbReference>
<feature type="binding site" evidence="9">
    <location>
        <begin position="18"/>
        <end position="21"/>
    </location>
    <ligand>
        <name>substrate</name>
    </ligand>
</feature>
<dbReference type="CDD" id="cd07503">
    <property type="entry name" value="HAD_HisB-N"/>
    <property type="match status" value="1"/>
</dbReference>
<dbReference type="NCBIfam" id="NF006506">
    <property type="entry name" value="PRK08942.1"/>
    <property type="match status" value="1"/>
</dbReference>
<evidence type="ECO:0000256" key="4">
    <source>
        <dbReference type="ARBA" id="ARBA00022801"/>
    </source>
</evidence>
<dbReference type="OrthoDB" id="9814110at2"/>
<organism evidence="12 13">
    <name type="scientific">Campylobacter vicugnae</name>
    <dbReference type="NCBI Taxonomy" id="1660076"/>
    <lineage>
        <taxon>Bacteria</taxon>
        <taxon>Pseudomonadati</taxon>
        <taxon>Campylobacterota</taxon>
        <taxon>Epsilonproteobacteria</taxon>
        <taxon>Campylobacterales</taxon>
        <taxon>Campylobacteraceae</taxon>
        <taxon>Campylobacter</taxon>
    </lineage>
</organism>
<dbReference type="GO" id="GO:0005737">
    <property type="term" value="C:cytoplasm"/>
    <property type="evidence" value="ECO:0007669"/>
    <property type="project" value="UniProtKB-SubCell"/>
</dbReference>
<feature type="binding site" evidence="11">
    <location>
        <position position="93"/>
    </location>
    <ligand>
        <name>Zn(2+)</name>
        <dbReference type="ChEBI" id="CHEBI:29105"/>
    </ligand>
</feature>
<keyword evidence="3 11" id="KW-0479">Metal-binding</keyword>
<dbReference type="InterPro" id="IPR023214">
    <property type="entry name" value="HAD_sf"/>
</dbReference>
<dbReference type="EMBL" id="CP018791">
    <property type="protein sequence ID" value="ARR01641.1"/>
    <property type="molecule type" value="Genomic_DNA"/>
</dbReference>
<dbReference type="SUPFAM" id="SSF56784">
    <property type="entry name" value="HAD-like"/>
    <property type="match status" value="1"/>
</dbReference>
<feature type="binding site" evidence="9">
    <location>
        <begin position="52"/>
        <end position="55"/>
    </location>
    <ligand>
        <name>substrate</name>
    </ligand>
</feature>
<dbReference type="GO" id="GO:0005975">
    <property type="term" value="P:carbohydrate metabolic process"/>
    <property type="evidence" value="ECO:0007669"/>
    <property type="project" value="InterPro"/>
</dbReference>
<name>A0A1X9SZG4_9BACT</name>
<feature type="binding site" evidence="9">
    <location>
        <position position="129"/>
    </location>
    <ligand>
        <name>substrate</name>
    </ligand>
</feature>
<feature type="binding site" evidence="11">
    <location>
        <position position="99"/>
    </location>
    <ligand>
        <name>Zn(2+)</name>
        <dbReference type="ChEBI" id="CHEBI:29105"/>
    </ligand>
</feature>
<evidence type="ECO:0000256" key="11">
    <source>
        <dbReference type="PIRSR" id="PIRSR004682-4"/>
    </source>
</evidence>
<dbReference type="EC" id="3.1.3.-" evidence="7"/>
<evidence type="ECO:0000256" key="2">
    <source>
        <dbReference type="ARBA" id="ARBA00022490"/>
    </source>
</evidence>
<keyword evidence="11" id="KW-0460">Magnesium</keyword>
<dbReference type="PANTHER" id="PTHR42891:SF1">
    <property type="entry name" value="D-GLYCERO-BETA-D-MANNO-HEPTOSE-1,7-BISPHOSPHATE 7-PHOSPHATASE"/>
    <property type="match status" value="1"/>
</dbReference>
<dbReference type="PIRSF" id="PIRSF004682">
    <property type="entry name" value="GmhB"/>
    <property type="match status" value="1"/>
</dbReference>
<dbReference type="InterPro" id="IPR004446">
    <property type="entry name" value="Heptose_bisP_phosphatase"/>
</dbReference>
<feature type="binding site" evidence="9">
    <location>
        <begin position="102"/>
        <end position="103"/>
    </location>
    <ligand>
        <name>substrate</name>
    </ligand>
</feature>
<feature type="binding site" evidence="11">
    <location>
        <position position="10"/>
    </location>
    <ligand>
        <name>Mg(2+)</name>
        <dbReference type="ChEBI" id="CHEBI:18420"/>
    </ligand>
</feature>
<sequence>MEKIKALFLDRDGVINYDPGYVYRIEDFEFMPGIFEALAGFMALGYEIFVVTNQSGIGRGYYSEDDFAKLSKYMIDEFKSYGVEIKKIYHCPHTPSDDCNCRKPKPGMILQALNEHNIDPQASLIIGDKPSDLEAARKAGVKSGYLIGQNDGEFKSVLEVLEYIKGQK</sequence>
<evidence type="ECO:0000256" key="1">
    <source>
        <dbReference type="ARBA" id="ARBA00004496"/>
    </source>
</evidence>
<evidence type="ECO:0000256" key="7">
    <source>
        <dbReference type="PIRNR" id="PIRNR004682"/>
    </source>
</evidence>
<evidence type="ECO:0000313" key="12">
    <source>
        <dbReference type="EMBL" id="ARR01641.1"/>
    </source>
</evidence>
<dbReference type="NCBIfam" id="TIGR01662">
    <property type="entry name" value="HAD-SF-IIIA"/>
    <property type="match status" value="1"/>
</dbReference>
<reference evidence="12 13" key="1">
    <citation type="journal article" date="2017" name="Genome Biol. Evol.">
        <title>Comparative Genomic Analysis Identifies a Campylobacter Clade Deficient in Selenium Metabolism.</title>
        <authorList>
            <person name="Miller W.G."/>
            <person name="Yee E."/>
            <person name="Lopes B.S."/>
            <person name="Chapman M.H."/>
            <person name="Huynh S."/>
            <person name="Bono J.L."/>
            <person name="Parker C.T."/>
            <person name="Strachan N.J.C."/>
            <person name="Forbes K.J."/>
        </authorList>
    </citation>
    <scope>NUCLEOTIDE SEQUENCE [LARGE SCALE GENOMIC DNA]</scope>
    <source>
        <strain evidence="12 13">RM8964</strain>
    </source>
</reference>
<comment type="similarity">
    <text evidence="7">Belongs to the gmhB family.</text>
</comment>
<dbReference type="GO" id="GO:0046872">
    <property type="term" value="F:metal ion binding"/>
    <property type="evidence" value="ECO:0007669"/>
    <property type="project" value="UniProtKB-KW"/>
</dbReference>
<dbReference type="Proteomes" id="UP000194265">
    <property type="component" value="Chromosome"/>
</dbReference>
<feature type="binding site" evidence="9">
    <location>
        <begin position="10"/>
        <end position="12"/>
    </location>
    <ligand>
        <name>substrate</name>
    </ligand>
</feature>
<dbReference type="STRING" id="1660074.CVIC8964_0204"/>
<dbReference type="AlphaFoldDB" id="A0A1X9SZG4"/>
<comment type="subcellular location">
    <subcellularLocation>
        <location evidence="1 7">Cytoplasm</location>
    </subcellularLocation>
</comment>
<dbReference type="InterPro" id="IPR006549">
    <property type="entry name" value="HAD-SF_hydro_IIIA"/>
</dbReference>
<comment type="cofactor">
    <cofactor evidence="11">
        <name>Zn(2+)</name>
        <dbReference type="ChEBI" id="CHEBI:29105"/>
    </cofactor>
</comment>
<feature type="site" description="Contributes to substrate recognition" evidence="10">
    <location>
        <position position="102"/>
    </location>
</feature>
<accession>A0A1X9SZG4</accession>
<keyword evidence="2 7" id="KW-0963">Cytoplasm</keyword>
<evidence type="ECO:0000256" key="9">
    <source>
        <dbReference type="PIRSR" id="PIRSR004682-2"/>
    </source>
</evidence>
<feature type="active site" description="Nucleophile" evidence="8">
    <location>
        <position position="10"/>
    </location>
</feature>
<protein>
    <recommendedName>
        <fullName evidence="6 7">D,D-heptose 1,7-bisphosphate phosphatase</fullName>
        <ecNumber evidence="7">3.1.3.-</ecNumber>
    </recommendedName>
</protein>
<dbReference type="InterPro" id="IPR036412">
    <property type="entry name" value="HAD-like_sf"/>
</dbReference>
<feature type="site" description="Stabilizes the phosphoryl group" evidence="10">
    <location>
        <position position="52"/>
    </location>
</feature>
<dbReference type="InterPro" id="IPR006543">
    <property type="entry name" value="Histidinol-phos"/>
</dbReference>
<feature type="binding site" evidence="11">
    <location>
        <position position="129"/>
    </location>
    <ligand>
        <name>Mg(2+)</name>
        <dbReference type="ChEBI" id="CHEBI:18420"/>
    </ligand>
</feature>
<evidence type="ECO:0000256" key="6">
    <source>
        <dbReference type="ARBA" id="ARBA00031828"/>
    </source>
</evidence>
<keyword evidence="5 7" id="KW-0119">Carbohydrate metabolism</keyword>
<evidence type="ECO:0000256" key="5">
    <source>
        <dbReference type="ARBA" id="ARBA00023277"/>
    </source>
</evidence>
<feature type="binding site" evidence="11">
    <location>
        <position position="12"/>
    </location>
    <ligand>
        <name>Mg(2+)</name>
        <dbReference type="ChEBI" id="CHEBI:18420"/>
    </ligand>
</feature>
<evidence type="ECO:0000256" key="10">
    <source>
        <dbReference type="PIRSR" id="PIRSR004682-3"/>
    </source>
</evidence>
<evidence type="ECO:0000313" key="13">
    <source>
        <dbReference type="Proteomes" id="UP000194265"/>
    </source>
</evidence>
<feature type="site" description="Stabilizes the phosphoryl group" evidence="10">
    <location>
        <position position="103"/>
    </location>
</feature>
<dbReference type="Gene3D" id="3.40.50.1000">
    <property type="entry name" value="HAD superfamily/HAD-like"/>
    <property type="match status" value="1"/>
</dbReference>